<dbReference type="GO" id="GO:0046486">
    <property type="term" value="P:glycerolipid metabolic process"/>
    <property type="evidence" value="ECO:0007669"/>
    <property type="project" value="UniProtKB-ARBA"/>
</dbReference>
<keyword evidence="2 5" id="KW-0378">Hydrolase</keyword>
<dbReference type="InterPro" id="IPR056884">
    <property type="entry name" value="NPHP3-like_N"/>
</dbReference>
<comment type="caution">
    <text evidence="5">Lacks conserved residue(s) required for the propagation of feature annotation.</text>
</comment>
<feature type="active site" description="Nucleophile" evidence="5">
    <location>
        <position position="51"/>
    </location>
</feature>
<dbReference type="GO" id="GO:0016042">
    <property type="term" value="P:lipid catabolic process"/>
    <property type="evidence" value="ECO:0007669"/>
    <property type="project" value="UniProtKB-UniRule"/>
</dbReference>
<accession>A0A4U7AQU4</accession>
<feature type="domain" description="PNPLA" evidence="6">
    <location>
        <begin position="9"/>
        <end position="209"/>
    </location>
</feature>
<comment type="caution">
    <text evidence="7">The sequence shown here is derived from an EMBL/GenBank/DDBJ whole genome shotgun (WGS) entry which is preliminary data.</text>
</comment>
<sequence length="622" mass="68883">MPGRNFNLLCIDGGGIKGFSALSILGKLMELIDPQNPPKPCHYFDTIGGTSTGGWIAIMLGRLEMSVAECTEAFMRLQHHIFNQQSNTSKGGASYDYGALDGGIKEIISSRGLAAEAPFEMKAQNACRVQVLRSTVFVTATVVGPSTELLTSYYRPRGSKELFQTTKIWEAVRATSASSDFFGAMEIGIAKRTFVDGSAGANNPVHKPWEEMQDLMGYGHRLEDNLNCLVSLGAGIKSLKPFDQTFGALLNTLMAIATETERSAQQFQRSKANLFREGLCYRFSAPSVGDLGMNRPEDRGVIEQMTDMYVGDESTWSQLQRCASTMSRHQAKHSDLANLHDRQLQLVQSGLWSMVRSTWTMNGSPFDIFDSMSMYDRERALRQIRNKKVSGTTRWIVGEPQFQRWLNSSNGALLLLNGIIGSGKTLCMSTAIDYLQELDTSEDPQLFHYVFEMATPVCRGGTDALNALIKQMILLNPQQGGAVRSDIHLYYGPTTHQPSFGEICEYVFLPLIRASKAPTLVVDGLDLCKTSSLTTLMRALISATNSGARVLVSARGRESEALKRLQPRLFEIKISKAIPGVKNDLKLVVERIAQSKREHKNVTSDHMFKTVQRELLKKVGVM</sequence>
<keyword evidence="1" id="KW-0677">Repeat</keyword>
<evidence type="ECO:0000313" key="7">
    <source>
        <dbReference type="EMBL" id="TKX18940.1"/>
    </source>
</evidence>
<evidence type="ECO:0000313" key="8">
    <source>
        <dbReference type="Proteomes" id="UP000308133"/>
    </source>
</evidence>
<evidence type="ECO:0000256" key="1">
    <source>
        <dbReference type="ARBA" id="ARBA00022737"/>
    </source>
</evidence>
<reference evidence="7 8" key="1">
    <citation type="submission" date="2018-02" db="EMBL/GenBank/DDBJ databases">
        <title>Draft genome sequences of Elsinoe sp., causing black scab on jojoba.</title>
        <authorList>
            <person name="Stodart B."/>
            <person name="Jeffress S."/>
            <person name="Ash G."/>
            <person name="Arun Chinnappa K."/>
        </authorList>
    </citation>
    <scope>NUCLEOTIDE SEQUENCE [LARGE SCALE GENOMIC DNA]</scope>
    <source>
        <strain evidence="7 8">Hillstone_2</strain>
    </source>
</reference>
<dbReference type="InterPro" id="IPR016035">
    <property type="entry name" value="Acyl_Trfase/lysoPLipase"/>
</dbReference>
<dbReference type="Gene3D" id="3.40.50.300">
    <property type="entry name" value="P-loop containing nucleotide triphosphate hydrolases"/>
    <property type="match status" value="1"/>
</dbReference>
<dbReference type="Pfam" id="PF01734">
    <property type="entry name" value="Patatin"/>
    <property type="match status" value="1"/>
</dbReference>
<evidence type="ECO:0000256" key="5">
    <source>
        <dbReference type="PROSITE-ProRule" id="PRU01161"/>
    </source>
</evidence>
<feature type="short sequence motif" description="GXGXXG" evidence="5">
    <location>
        <begin position="13"/>
        <end position="18"/>
    </location>
</feature>
<keyword evidence="3 5" id="KW-0442">Lipid degradation</keyword>
<name>A0A4U7AQU4_9PEZI</name>
<dbReference type="GO" id="GO:0019369">
    <property type="term" value="P:arachidonate metabolic process"/>
    <property type="evidence" value="ECO:0007669"/>
    <property type="project" value="TreeGrafter"/>
</dbReference>
<dbReference type="PROSITE" id="PS51635">
    <property type="entry name" value="PNPLA"/>
    <property type="match status" value="1"/>
</dbReference>
<organism evidence="7 8">
    <name type="scientific">Elsinoe australis</name>
    <dbReference type="NCBI Taxonomy" id="40998"/>
    <lineage>
        <taxon>Eukaryota</taxon>
        <taxon>Fungi</taxon>
        <taxon>Dikarya</taxon>
        <taxon>Ascomycota</taxon>
        <taxon>Pezizomycotina</taxon>
        <taxon>Dothideomycetes</taxon>
        <taxon>Dothideomycetidae</taxon>
        <taxon>Myriangiales</taxon>
        <taxon>Elsinoaceae</taxon>
        <taxon>Elsinoe</taxon>
    </lineage>
</organism>
<feature type="active site" description="Proton acceptor" evidence="5">
    <location>
        <position position="196"/>
    </location>
</feature>
<dbReference type="EMBL" id="PTQR01000123">
    <property type="protein sequence ID" value="TKX18940.1"/>
    <property type="molecule type" value="Genomic_DNA"/>
</dbReference>
<protein>
    <submittedName>
        <fullName evidence="7">Putative patatin-like phospholipase-5</fullName>
    </submittedName>
</protein>
<feature type="short sequence motif" description="GXSXG" evidence="5">
    <location>
        <begin position="49"/>
        <end position="53"/>
    </location>
</feature>
<evidence type="ECO:0000256" key="2">
    <source>
        <dbReference type="ARBA" id="ARBA00022801"/>
    </source>
</evidence>
<dbReference type="PANTHER" id="PTHR24185">
    <property type="entry name" value="CALCIUM-INDEPENDENT PHOSPHOLIPASE A2-GAMMA"/>
    <property type="match status" value="1"/>
</dbReference>
<dbReference type="InterPro" id="IPR027417">
    <property type="entry name" value="P-loop_NTPase"/>
</dbReference>
<keyword evidence="4 5" id="KW-0443">Lipid metabolism</keyword>
<proteinExistence type="predicted"/>
<dbReference type="SUPFAM" id="SSF52151">
    <property type="entry name" value="FabD/lysophospholipase-like"/>
    <property type="match status" value="1"/>
</dbReference>
<dbReference type="GO" id="GO:0016020">
    <property type="term" value="C:membrane"/>
    <property type="evidence" value="ECO:0007669"/>
    <property type="project" value="TreeGrafter"/>
</dbReference>
<evidence type="ECO:0000256" key="4">
    <source>
        <dbReference type="ARBA" id="ARBA00023098"/>
    </source>
</evidence>
<dbReference type="PANTHER" id="PTHR24185:SF1">
    <property type="entry name" value="CALCIUM-INDEPENDENT PHOSPHOLIPASE A2-GAMMA"/>
    <property type="match status" value="1"/>
</dbReference>
<dbReference type="Gene3D" id="3.40.1090.10">
    <property type="entry name" value="Cytosolic phospholipase A2 catalytic domain"/>
    <property type="match status" value="1"/>
</dbReference>
<gene>
    <name evidence="7" type="ORF">C1H76_8829</name>
</gene>
<dbReference type="GO" id="GO:0047499">
    <property type="term" value="F:calcium-independent phospholipase A2 activity"/>
    <property type="evidence" value="ECO:0007669"/>
    <property type="project" value="TreeGrafter"/>
</dbReference>
<dbReference type="AlphaFoldDB" id="A0A4U7AQU4"/>
<dbReference type="Proteomes" id="UP000308133">
    <property type="component" value="Unassembled WGS sequence"/>
</dbReference>
<dbReference type="InterPro" id="IPR002641">
    <property type="entry name" value="PNPLA_dom"/>
</dbReference>
<evidence type="ECO:0000256" key="3">
    <source>
        <dbReference type="ARBA" id="ARBA00022963"/>
    </source>
</evidence>
<dbReference type="Pfam" id="PF24883">
    <property type="entry name" value="NPHP3_N"/>
    <property type="match status" value="1"/>
</dbReference>
<evidence type="ECO:0000259" key="6">
    <source>
        <dbReference type="PROSITE" id="PS51635"/>
    </source>
</evidence>